<evidence type="ECO:0000313" key="3">
    <source>
        <dbReference type="EMBL" id="CAL6015314.1"/>
    </source>
</evidence>
<sequence>MHKKYPSMLSNFPKASNRPTSFLQDSPSQLRRPSTKSNVEPLFSMSCSQQESSCVYFDTQEPLVKPAPAIMQERQFCSVNDEFMFIDRLTMYKLIAQINKSRLQLQSLAKEAGKLDHKLQKIFLRLEQIQEFQKKVKQMK</sequence>
<dbReference type="EMBL" id="CAXDID020000072">
    <property type="protein sequence ID" value="CAL6015314.1"/>
    <property type="molecule type" value="Genomic_DNA"/>
</dbReference>
<reference evidence="3 4" key="2">
    <citation type="submission" date="2024-07" db="EMBL/GenBank/DDBJ databases">
        <authorList>
            <person name="Akdeniz Z."/>
        </authorList>
    </citation>
    <scope>NUCLEOTIDE SEQUENCE [LARGE SCALE GENOMIC DNA]</scope>
</reference>
<name>A0AA86QL33_9EUKA</name>
<accession>A0AA86QL33</accession>
<evidence type="ECO:0000313" key="2">
    <source>
        <dbReference type="EMBL" id="CAI9956268.1"/>
    </source>
</evidence>
<feature type="region of interest" description="Disordered" evidence="1">
    <location>
        <begin position="1"/>
        <end position="37"/>
    </location>
</feature>
<dbReference type="Proteomes" id="UP001642409">
    <property type="component" value="Unassembled WGS sequence"/>
</dbReference>
<dbReference type="EMBL" id="CATOUU010000871">
    <property type="protein sequence ID" value="CAI9956268.1"/>
    <property type="molecule type" value="Genomic_DNA"/>
</dbReference>
<comment type="caution">
    <text evidence="2">The sequence shown here is derived from an EMBL/GenBank/DDBJ whole genome shotgun (WGS) entry which is preliminary data.</text>
</comment>
<proteinExistence type="predicted"/>
<dbReference type="AlphaFoldDB" id="A0AA86QL33"/>
<protein>
    <submittedName>
        <fullName evidence="3">Hypothetical_protein</fullName>
    </submittedName>
</protein>
<evidence type="ECO:0000256" key="1">
    <source>
        <dbReference type="SAM" id="MobiDB-lite"/>
    </source>
</evidence>
<gene>
    <name evidence="3" type="ORF">HINF_LOCUS24702</name>
    <name evidence="2" type="ORF">HINF_LOCUS43913</name>
</gene>
<organism evidence="2">
    <name type="scientific">Hexamita inflata</name>
    <dbReference type="NCBI Taxonomy" id="28002"/>
    <lineage>
        <taxon>Eukaryota</taxon>
        <taxon>Metamonada</taxon>
        <taxon>Diplomonadida</taxon>
        <taxon>Hexamitidae</taxon>
        <taxon>Hexamitinae</taxon>
        <taxon>Hexamita</taxon>
    </lineage>
</organism>
<keyword evidence="4" id="KW-1185">Reference proteome</keyword>
<feature type="compositionally biased region" description="Polar residues" evidence="1">
    <location>
        <begin position="8"/>
        <end position="37"/>
    </location>
</feature>
<reference evidence="2" key="1">
    <citation type="submission" date="2023-06" db="EMBL/GenBank/DDBJ databases">
        <authorList>
            <person name="Kurt Z."/>
        </authorList>
    </citation>
    <scope>NUCLEOTIDE SEQUENCE</scope>
</reference>
<evidence type="ECO:0000313" key="4">
    <source>
        <dbReference type="Proteomes" id="UP001642409"/>
    </source>
</evidence>